<dbReference type="EMBL" id="JAUJLE010000058">
    <property type="protein sequence ID" value="KAK0993777.1"/>
    <property type="molecule type" value="Genomic_DNA"/>
</dbReference>
<feature type="region of interest" description="Disordered" evidence="1">
    <location>
        <begin position="1006"/>
        <end position="1031"/>
    </location>
</feature>
<dbReference type="AlphaFoldDB" id="A0AAN6J615"/>
<dbReference type="Proteomes" id="UP001175353">
    <property type="component" value="Unassembled WGS sequence"/>
</dbReference>
<feature type="compositionally biased region" description="Acidic residues" evidence="1">
    <location>
        <begin position="619"/>
        <end position="629"/>
    </location>
</feature>
<feature type="compositionally biased region" description="Basic and acidic residues" evidence="1">
    <location>
        <begin position="715"/>
        <end position="724"/>
    </location>
</feature>
<feature type="compositionally biased region" description="Low complexity" evidence="1">
    <location>
        <begin position="128"/>
        <end position="149"/>
    </location>
</feature>
<evidence type="ECO:0000313" key="3">
    <source>
        <dbReference type="EMBL" id="KAK0993777.1"/>
    </source>
</evidence>
<feature type="compositionally biased region" description="Low complexity" evidence="1">
    <location>
        <begin position="187"/>
        <end position="204"/>
    </location>
</feature>
<feature type="compositionally biased region" description="Polar residues" evidence="1">
    <location>
        <begin position="346"/>
        <end position="358"/>
    </location>
</feature>
<feature type="compositionally biased region" description="Polar residues" evidence="1">
    <location>
        <begin position="216"/>
        <end position="230"/>
    </location>
</feature>
<reference evidence="3" key="2">
    <citation type="submission" date="2023-06" db="EMBL/GenBank/DDBJ databases">
        <title>Black Yeasts Isolated from many extreme environments.</title>
        <authorList>
            <person name="Coleine C."/>
            <person name="Stajich J.E."/>
            <person name="Selbmann L."/>
        </authorList>
    </citation>
    <scope>NUCLEOTIDE SEQUENCE</scope>
    <source>
        <strain evidence="3">CCFEE 5200</strain>
    </source>
</reference>
<feature type="compositionally biased region" description="Polar residues" evidence="1">
    <location>
        <begin position="151"/>
        <end position="169"/>
    </location>
</feature>
<protein>
    <submittedName>
        <fullName evidence="2">Uncharacterized protein</fullName>
    </submittedName>
</protein>
<keyword evidence="5" id="KW-1185">Reference proteome</keyword>
<feature type="compositionally biased region" description="Polar residues" evidence="1">
    <location>
        <begin position="47"/>
        <end position="67"/>
    </location>
</feature>
<accession>A0AAN6J615</accession>
<comment type="caution">
    <text evidence="2">The sequence shown here is derived from an EMBL/GenBank/DDBJ whole genome shotgun (WGS) entry which is preliminary data.</text>
</comment>
<gene>
    <name evidence="2" type="ORF">LTR82_015882</name>
    <name evidence="3" type="ORF">LTR91_007813</name>
</gene>
<feature type="compositionally biased region" description="Polar residues" evidence="1">
    <location>
        <begin position="666"/>
        <end position="681"/>
    </location>
</feature>
<feature type="compositionally biased region" description="Polar residues" evidence="1">
    <location>
        <begin position="478"/>
        <end position="492"/>
    </location>
</feature>
<feature type="region of interest" description="Disordered" evidence="1">
    <location>
        <begin position="319"/>
        <end position="414"/>
    </location>
</feature>
<feature type="compositionally biased region" description="Polar residues" evidence="1">
    <location>
        <begin position="515"/>
        <end position="524"/>
    </location>
</feature>
<organism evidence="2 4">
    <name type="scientific">Friedmanniomyces endolithicus</name>
    <dbReference type="NCBI Taxonomy" id="329885"/>
    <lineage>
        <taxon>Eukaryota</taxon>
        <taxon>Fungi</taxon>
        <taxon>Dikarya</taxon>
        <taxon>Ascomycota</taxon>
        <taxon>Pezizomycotina</taxon>
        <taxon>Dothideomycetes</taxon>
        <taxon>Dothideomycetidae</taxon>
        <taxon>Mycosphaerellales</taxon>
        <taxon>Teratosphaeriaceae</taxon>
        <taxon>Friedmanniomyces</taxon>
    </lineage>
</organism>
<feature type="compositionally biased region" description="Polar residues" evidence="1">
    <location>
        <begin position="369"/>
        <end position="384"/>
    </location>
</feature>
<feature type="compositionally biased region" description="Polar residues" evidence="1">
    <location>
        <begin position="323"/>
        <end position="337"/>
    </location>
</feature>
<feature type="compositionally biased region" description="Basic and acidic residues" evidence="1">
    <location>
        <begin position="232"/>
        <end position="248"/>
    </location>
</feature>
<feature type="region of interest" description="Disordered" evidence="1">
    <location>
        <begin position="907"/>
        <end position="945"/>
    </location>
</feature>
<dbReference type="Proteomes" id="UP001168146">
    <property type="component" value="Unassembled WGS sequence"/>
</dbReference>
<feature type="region of interest" description="Disordered" evidence="1">
    <location>
        <begin position="476"/>
        <end position="749"/>
    </location>
</feature>
<feature type="compositionally biased region" description="Basic and acidic residues" evidence="1">
    <location>
        <begin position="1020"/>
        <end position="1031"/>
    </location>
</feature>
<evidence type="ECO:0000313" key="5">
    <source>
        <dbReference type="Proteomes" id="UP001175353"/>
    </source>
</evidence>
<feature type="compositionally biased region" description="Pro residues" evidence="1">
    <location>
        <begin position="609"/>
        <end position="618"/>
    </location>
</feature>
<reference evidence="2" key="1">
    <citation type="submission" date="2021-12" db="EMBL/GenBank/DDBJ databases">
        <title>Black yeast isolated from Biological Soil Crust.</title>
        <authorList>
            <person name="Kurbessoian T."/>
        </authorList>
    </citation>
    <scope>NUCLEOTIDE SEQUENCE</scope>
    <source>
        <strain evidence="2">CCFEE 5208</strain>
    </source>
</reference>
<proteinExistence type="predicted"/>
<evidence type="ECO:0000313" key="2">
    <source>
        <dbReference type="EMBL" id="KAK0307742.1"/>
    </source>
</evidence>
<sequence>MSTSRLPVSPPLPVAAVGLVLGRADDDTHANSDMTAIASTYTIPVTQSRRTPAEYTSSKRSFSSPLTRLTGWEGNGTAYSNGGTRQKRSWSPGASTGLSIEKRPMQQDEGPPSQASTPNIARPRSWLRRFSSISTSRDSSRTPTSRPGSAAVSNSNPSRALSRTGSTTLMFPDTTPTPPQPNKLVKRNSSVRSTSGSSLLSNGTRLPLPVFRRPATSHQRSATVQESLRSAPSDDRMSIDPKPEDARDTSWRHYFTPKVAREDYRFGRRPSSSGIPNPIKRVYPDRRYTPVLMSGNEAMRPAHAELDDGSFLDDERAADTRVAPTTTSPQSTPNHSFSMGDYQWQRPMSSKGKSSTSKLPRRGRPRVTSAPQTSMGGTFSSLPANETGRPAKRRDLTDPQAGHRSIYSSSDIKQSVEPQIHEIQLDLASNTPPTQHLPVSSAFVAETTAPADTRAPIERSRLPSANFDSIAAHHARVSASQSEIAASTVGSESEQRSVDGYSTDYQSDAVFDSFPTRTTRSSSGKRGPPIDTFFDDSPPPTFSSGRSTKLRDFLNDGQSPALQHSGRYRHSTIEEEESVVSTPVRSLHDRSLTSTPSARPGALQAFTSSPPPQMPLQPEPDELDWDMPDDPPRKDAGLGIQHEPSTPARPRDPAVAMPFRFGAFSKSGNGTSVQSTPNRHSNGGADKANLFDWSEQQPSPSHHDQSPPRPRTVHGKKDPADRGSRTTGRRAPSGIHARSHSVPVVPDADGKRSVMANKFGTWGVGSKAVTEDWNEDFDFEEAIPPVPEIGSAFLDEKRIDSGHEMFVPKSIREQQESVVANIGLLREWGLLIEELKELRVRAVGLDMLSGPHAKSWQEVDAMIELADQASDEATLQPHPSPPSSPGFDFDEFDDPAADVVMRDRSHPSSIKDFGLDESEDEAGPLPLTMGASHKTAVPVSATRPRKDSEAVARLVIEALQSKRSVSDPTALSTAPPAKKVPFDTATLRHIVPYVNGLKRKVKDALRETEGLYSSPHRRSPPGDRHAEGRNFDNEPAFVRGMFLERVAESPTSKQQQLRRQEAATDHDEADDPWGMEGANLVSRIERMTLSGSRRA</sequence>
<name>A0AAN6J615_9PEZI</name>
<evidence type="ECO:0000256" key="1">
    <source>
        <dbReference type="SAM" id="MobiDB-lite"/>
    </source>
</evidence>
<feature type="region of interest" description="Disordered" evidence="1">
    <location>
        <begin position="1046"/>
        <end position="1095"/>
    </location>
</feature>
<feature type="region of interest" description="Disordered" evidence="1">
    <location>
        <begin position="47"/>
        <end position="248"/>
    </location>
</feature>
<evidence type="ECO:0000313" key="4">
    <source>
        <dbReference type="Proteomes" id="UP001168146"/>
    </source>
</evidence>
<dbReference type="EMBL" id="JASUXU010000093">
    <property type="protein sequence ID" value="KAK0307742.1"/>
    <property type="molecule type" value="Genomic_DNA"/>
</dbReference>